<organism evidence="1 2">
    <name type="scientific">Mycobacterium conspicuum</name>
    <dbReference type="NCBI Taxonomy" id="44010"/>
    <lineage>
        <taxon>Bacteria</taxon>
        <taxon>Bacillati</taxon>
        <taxon>Actinomycetota</taxon>
        <taxon>Actinomycetes</taxon>
        <taxon>Mycobacteriales</taxon>
        <taxon>Mycobacteriaceae</taxon>
        <taxon>Mycobacterium</taxon>
    </lineage>
</organism>
<gene>
    <name evidence="1" type="ORF">MCNS_52000</name>
</gene>
<accession>A0A7I7YL97</accession>
<dbReference type="EMBL" id="AP022613">
    <property type="protein sequence ID" value="BBZ42137.1"/>
    <property type="molecule type" value="Genomic_DNA"/>
</dbReference>
<dbReference type="AlphaFoldDB" id="A0A7I7YL97"/>
<evidence type="ECO:0000313" key="2">
    <source>
        <dbReference type="Proteomes" id="UP000467385"/>
    </source>
</evidence>
<reference evidence="1 2" key="1">
    <citation type="journal article" date="2019" name="Emerg. Microbes Infect.">
        <title>Comprehensive subspecies identification of 175 nontuberculous mycobacteria species based on 7547 genomic profiles.</title>
        <authorList>
            <person name="Matsumoto Y."/>
            <person name="Kinjo T."/>
            <person name="Motooka D."/>
            <person name="Nabeya D."/>
            <person name="Jung N."/>
            <person name="Uechi K."/>
            <person name="Horii T."/>
            <person name="Iida T."/>
            <person name="Fujita J."/>
            <person name="Nakamura S."/>
        </authorList>
    </citation>
    <scope>NUCLEOTIDE SEQUENCE [LARGE SCALE GENOMIC DNA]</scope>
    <source>
        <strain evidence="1 2">JCM 14738</strain>
    </source>
</reference>
<name>A0A7I7YL97_9MYCO</name>
<dbReference type="RefSeq" id="WP_085230939.1">
    <property type="nucleotide sequence ID" value="NZ_AP022613.1"/>
</dbReference>
<evidence type="ECO:0000313" key="1">
    <source>
        <dbReference type="EMBL" id="BBZ42137.1"/>
    </source>
</evidence>
<protein>
    <submittedName>
        <fullName evidence="1">Uncharacterized protein</fullName>
    </submittedName>
</protein>
<keyword evidence="2" id="KW-1185">Reference proteome</keyword>
<dbReference type="Proteomes" id="UP000467385">
    <property type="component" value="Chromosome"/>
</dbReference>
<proteinExistence type="predicted"/>
<sequence>MRGRGILSAIVVVWLLVGVLAAWQRDYFKGGPTNCASAASIATTVIAGPLNYKLNPRVNCDIQSPQLPQPKQ</sequence>